<reference evidence="1" key="1">
    <citation type="submission" date="2018-02" db="EMBL/GenBank/DDBJ databases">
        <title>Rhizophora mucronata_Transcriptome.</title>
        <authorList>
            <person name="Meera S.P."/>
            <person name="Sreeshan A."/>
            <person name="Augustine A."/>
        </authorList>
    </citation>
    <scope>NUCLEOTIDE SEQUENCE</scope>
    <source>
        <tissue evidence="1">Leaf</tissue>
    </source>
</reference>
<protein>
    <submittedName>
        <fullName evidence="1">Uncharacterized protein</fullName>
    </submittedName>
</protein>
<evidence type="ECO:0000313" key="1">
    <source>
        <dbReference type="EMBL" id="MBX71893.1"/>
    </source>
</evidence>
<proteinExistence type="predicted"/>
<sequence>MLCKPISPTNLCCTAFSRQSVFN</sequence>
<name>A0A2P2QY48_RHIMU</name>
<accession>A0A2P2QY48</accession>
<organism evidence="1">
    <name type="scientific">Rhizophora mucronata</name>
    <name type="common">Asiatic mangrove</name>
    <dbReference type="NCBI Taxonomy" id="61149"/>
    <lineage>
        <taxon>Eukaryota</taxon>
        <taxon>Viridiplantae</taxon>
        <taxon>Streptophyta</taxon>
        <taxon>Embryophyta</taxon>
        <taxon>Tracheophyta</taxon>
        <taxon>Spermatophyta</taxon>
        <taxon>Magnoliopsida</taxon>
        <taxon>eudicotyledons</taxon>
        <taxon>Gunneridae</taxon>
        <taxon>Pentapetalae</taxon>
        <taxon>rosids</taxon>
        <taxon>fabids</taxon>
        <taxon>Malpighiales</taxon>
        <taxon>Rhizophoraceae</taxon>
        <taxon>Rhizophora</taxon>
    </lineage>
</organism>
<dbReference type="EMBL" id="GGEC01091409">
    <property type="protein sequence ID" value="MBX71893.1"/>
    <property type="molecule type" value="Transcribed_RNA"/>
</dbReference>
<dbReference type="AlphaFoldDB" id="A0A2P2QY48"/>